<feature type="domain" description="Photolyase/cryptochrome alpha/beta" evidence="2">
    <location>
        <begin position="37"/>
        <end position="163"/>
    </location>
</feature>
<dbReference type="InterPro" id="IPR006050">
    <property type="entry name" value="DNA_photolyase_N"/>
</dbReference>
<dbReference type="PANTHER" id="PTHR11455:SF9">
    <property type="entry name" value="CRYPTOCHROME CIRCADIAN CLOCK 5 ISOFORM X1"/>
    <property type="match status" value="1"/>
</dbReference>
<protein>
    <recommendedName>
        <fullName evidence="2">Photolyase/cryptochrome alpha/beta domain-containing protein</fullName>
    </recommendedName>
</protein>
<accession>A0ABY8FCG9</accession>
<proteinExistence type="predicted"/>
<sequence>MAHWRLPLSRGGGRWLSALLVAAVFDRESGGCGMESSCDLIWFRRDLRLSDNDLLAVEPHAETLLCVFVLEPSWLEDTPPAVPQWALLWQSLIDLRGALLTRGSDLLVCVGEPEQLLPRLVQRIGAQRVITHAMEGANECATTRRVQAALAPDQLCVLPDSPLFPAHHDDTGTRELSFGEFVALSRGRSALAPRSPGQPVTLPPWPHDAPRGLPSLGSLLGDVEPLRATISGGEPAAQARLRQLRDAPADWAPEDVRALLRWRALGCVSARQLYAVCERLDIPAGAESPQRYLRHELLWHEYLRRQQVHGIDVSRFQSPCIDPSGGREPSFLRADAATDAQLAGATTALRQETPRHLEPTPTAPPRRSTGSWFDRY</sequence>
<dbReference type="Gene3D" id="1.25.40.80">
    <property type="match status" value="1"/>
</dbReference>
<gene>
    <name evidence="3" type="ORF">EVC62_02815</name>
</gene>
<dbReference type="SUPFAM" id="SSF52425">
    <property type="entry name" value="Cryptochrome/photolyase, N-terminal domain"/>
    <property type="match status" value="1"/>
</dbReference>
<dbReference type="Proteomes" id="UP001321526">
    <property type="component" value="Chromosome"/>
</dbReference>
<dbReference type="PANTHER" id="PTHR11455">
    <property type="entry name" value="CRYPTOCHROME"/>
    <property type="match status" value="1"/>
</dbReference>
<evidence type="ECO:0000313" key="3">
    <source>
        <dbReference type="EMBL" id="WFF40519.1"/>
    </source>
</evidence>
<dbReference type="PROSITE" id="PS51645">
    <property type="entry name" value="PHR_CRY_ALPHA_BETA"/>
    <property type="match status" value="1"/>
</dbReference>
<keyword evidence="4" id="KW-1185">Reference proteome</keyword>
<reference evidence="3 4" key="1">
    <citation type="submission" date="2019-01" db="EMBL/GenBank/DDBJ databases">
        <title>Genome sequence of Salinicola endophyticus REST5.</title>
        <authorList>
            <person name="Nascimento F.X."/>
        </authorList>
    </citation>
    <scope>NUCLEOTIDE SEQUENCE [LARGE SCALE GENOMIC DNA]</scope>
    <source>
        <strain evidence="3 4">REST5</strain>
    </source>
</reference>
<dbReference type="InterPro" id="IPR002081">
    <property type="entry name" value="Cryptochrome/DNA_photolyase_1"/>
</dbReference>
<dbReference type="EMBL" id="CP035631">
    <property type="protein sequence ID" value="WFF40519.1"/>
    <property type="molecule type" value="Genomic_DNA"/>
</dbReference>
<dbReference type="InterPro" id="IPR036155">
    <property type="entry name" value="Crypto/Photolyase_N_sf"/>
</dbReference>
<organism evidence="3 4">
    <name type="scientific">Salinicola endophyticus</name>
    <dbReference type="NCBI Taxonomy" id="1949083"/>
    <lineage>
        <taxon>Bacteria</taxon>
        <taxon>Pseudomonadati</taxon>
        <taxon>Pseudomonadota</taxon>
        <taxon>Gammaproteobacteria</taxon>
        <taxon>Oceanospirillales</taxon>
        <taxon>Halomonadaceae</taxon>
        <taxon>Salinicola</taxon>
    </lineage>
</organism>
<name>A0ABY8FCG9_9GAMM</name>
<feature type="region of interest" description="Disordered" evidence="1">
    <location>
        <begin position="348"/>
        <end position="376"/>
    </location>
</feature>
<evidence type="ECO:0000313" key="4">
    <source>
        <dbReference type="Proteomes" id="UP001321526"/>
    </source>
</evidence>
<evidence type="ECO:0000259" key="2">
    <source>
        <dbReference type="PROSITE" id="PS51645"/>
    </source>
</evidence>
<dbReference type="InterPro" id="IPR014729">
    <property type="entry name" value="Rossmann-like_a/b/a_fold"/>
</dbReference>
<dbReference type="Gene3D" id="3.40.50.620">
    <property type="entry name" value="HUPs"/>
    <property type="match status" value="1"/>
</dbReference>
<dbReference type="Pfam" id="PF00875">
    <property type="entry name" value="DNA_photolyase"/>
    <property type="match status" value="1"/>
</dbReference>
<evidence type="ECO:0000256" key="1">
    <source>
        <dbReference type="SAM" id="MobiDB-lite"/>
    </source>
</evidence>